<keyword evidence="1" id="KW-0963">Cytoplasm</keyword>
<evidence type="ECO:0000256" key="2">
    <source>
        <dbReference type="ARBA" id="ARBA00023150"/>
    </source>
</evidence>
<gene>
    <name evidence="3" type="ORF">CJEDD_02080</name>
</gene>
<protein>
    <submittedName>
        <fullName evidence="3">Formate dehydrogenase accessory protein</fullName>
    </submittedName>
</protein>
<dbReference type="SUPFAM" id="SSF53927">
    <property type="entry name" value="Cytidine deaminase-like"/>
    <property type="match status" value="1"/>
</dbReference>
<evidence type="ECO:0000256" key="1">
    <source>
        <dbReference type="ARBA" id="ARBA00022490"/>
    </source>
</evidence>
<dbReference type="InterPro" id="IPR003786">
    <property type="entry name" value="FdhD"/>
</dbReference>
<dbReference type="EMBL" id="CP063194">
    <property type="protein sequence ID" value="WCZ38039.1"/>
    <property type="molecule type" value="Genomic_DNA"/>
</dbReference>
<reference evidence="3 4" key="1">
    <citation type="submission" date="2020-10" db="EMBL/GenBank/DDBJ databases">
        <title>Complete genome sequence of Corynebacterium jeddahense DSM 45997, type strain of Corynebacterium jeddahense.</title>
        <authorList>
            <person name="Busche T."/>
            <person name="Kalinowski J."/>
            <person name="Ruckert C."/>
        </authorList>
    </citation>
    <scope>NUCLEOTIDE SEQUENCE [LARGE SCALE GENOMIC DNA]</scope>
    <source>
        <strain evidence="3 4">DSM 45997</strain>
    </source>
</reference>
<dbReference type="PANTHER" id="PTHR30592">
    <property type="entry name" value="FORMATE DEHYDROGENASE"/>
    <property type="match status" value="1"/>
</dbReference>
<dbReference type="InterPro" id="IPR016193">
    <property type="entry name" value="Cytidine_deaminase-like"/>
</dbReference>
<accession>A0ABY7UK09</accession>
<proteinExistence type="predicted"/>
<dbReference type="Gene3D" id="3.40.140.10">
    <property type="entry name" value="Cytidine Deaminase, domain 2"/>
    <property type="match status" value="1"/>
</dbReference>
<evidence type="ECO:0000313" key="4">
    <source>
        <dbReference type="Proteomes" id="UP001218071"/>
    </source>
</evidence>
<dbReference type="Proteomes" id="UP001218071">
    <property type="component" value="Chromosome"/>
</dbReference>
<dbReference type="Pfam" id="PF02634">
    <property type="entry name" value="FdhD-NarQ"/>
    <property type="match status" value="1"/>
</dbReference>
<evidence type="ECO:0000313" key="3">
    <source>
        <dbReference type="EMBL" id="WCZ38039.1"/>
    </source>
</evidence>
<name>A0ABY7UK09_9CORY</name>
<sequence>MHNCFHGAQHTLATTVIPGASIGAMSRSKRSFAVTKIGADGTRDTRAGQVAVEEPLEVRAGGKSVATLMRTPGNDIELAHGLLLAQGFISRVDDVVTARYCEGAIGGENTYNLLDINLARPAAPHFIDPIPGDACGISAEQRVRELAAHLDVRAEFMQLDPVALFALPSALAAHRVRDLPTAVAGDASRQDLDPLNAVHKVIGHMLLDGVPSTDLTLALDARVGFETVRAAAAAGFGAVVTTAGVTSMAVELARQTNTVLVGEVSAERFSVYAGA</sequence>
<dbReference type="PANTHER" id="PTHR30592:SF1">
    <property type="entry name" value="SULFUR CARRIER PROTEIN FDHD"/>
    <property type="match status" value="1"/>
</dbReference>
<organism evidence="3 4">
    <name type="scientific">Corynebacterium jeddahense</name>
    <dbReference type="NCBI Taxonomy" id="1414719"/>
    <lineage>
        <taxon>Bacteria</taxon>
        <taxon>Bacillati</taxon>
        <taxon>Actinomycetota</taxon>
        <taxon>Actinomycetes</taxon>
        <taxon>Mycobacteriales</taxon>
        <taxon>Corynebacteriaceae</taxon>
        <taxon>Corynebacterium</taxon>
    </lineage>
</organism>
<keyword evidence="4" id="KW-1185">Reference proteome</keyword>
<keyword evidence="2" id="KW-0501">Molybdenum cofactor biosynthesis</keyword>
<dbReference type="Gene3D" id="3.10.20.10">
    <property type="match status" value="1"/>
</dbReference>